<feature type="transmembrane region" description="Helical" evidence="6">
    <location>
        <begin position="12"/>
        <end position="30"/>
    </location>
</feature>
<evidence type="ECO:0000256" key="4">
    <source>
        <dbReference type="ARBA" id="ARBA00022989"/>
    </source>
</evidence>
<feature type="domain" description="VTT" evidence="7">
    <location>
        <begin position="30"/>
        <end position="160"/>
    </location>
</feature>
<keyword evidence="4 6" id="KW-1133">Transmembrane helix</keyword>
<dbReference type="OrthoDB" id="9813426at2"/>
<comment type="subcellular location">
    <subcellularLocation>
        <location evidence="1">Cell membrane</location>
        <topology evidence="1">Multi-pass membrane protein</topology>
    </subcellularLocation>
</comment>
<gene>
    <name evidence="8" type="ORF">DAERI_020053</name>
</gene>
<dbReference type="RefSeq" id="WP_103128026.1">
    <property type="nucleotide sequence ID" value="NZ_BFAG01000002.1"/>
</dbReference>
<proteinExistence type="predicted"/>
<dbReference type="GO" id="GO:0005886">
    <property type="term" value="C:plasma membrane"/>
    <property type="evidence" value="ECO:0007669"/>
    <property type="project" value="UniProtKB-SubCell"/>
</dbReference>
<evidence type="ECO:0000313" key="9">
    <source>
        <dbReference type="Proteomes" id="UP000236569"/>
    </source>
</evidence>
<feature type="transmembrane region" description="Helical" evidence="6">
    <location>
        <begin position="50"/>
        <end position="76"/>
    </location>
</feature>
<evidence type="ECO:0000256" key="2">
    <source>
        <dbReference type="ARBA" id="ARBA00022475"/>
    </source>
</evidence>
<dbReference type="PANTHER" id="PTHR42709">
    <property type="entry name" value="ALKALINE PHOSPHATASE LIKE PROTEIN"/>
    <property type="match status" value="1"/>
</dbReference>
<keyword evidence="3 6" id="KW-0812">Transmembrane</keyword>
<evidence type="ECO:0000256" key="1">
    <source>
        <dbReference type="ARBA" id="ARBA00004651"/>
    </source>
</evidence>
<reference evidence="9" key="1">
    <citation type="submission" date="2018-01" db="EMBL/GenBank/DDBJ databases">
        <title>Draft Genome Sequence of the Radioresistant Bacterium Deinococcus aerius TR0125, Isolated from the Higher Atmosphere above Japan.</title>
        <authorList>
            <person name="Satoh K."/>
            <person name="Arai H."/>
            <person name="Sanzen T."/>
            <person name="Kawaguchi Y."/>
            <person name="Hayashi H."/>
            <person name="Yokobori S."/>
            <person name="Yamagishi A."/>
            <person name="Oono Y."/>
            <person name="Narumi I."/>
        </authorList>
    </citation>
    <scope>NUCLEOTIDE SEQUENCE [LARGE SCALE GENOMIC DNA]</scope>
    <source>
        <strain evidence="9">TR0125</strain>
    </source>
</reference>
<dbReference type="Proteomes" id="UP000236569">
    <property type="component" value="Unassembled WGS sequence"/>
</dbReference>
<protein>
    <recommendedName>
        <fullName evidence="7">VTT domain-containing protein</fullName>
    </recommendedName>
</protein>
<evidence type="ECO:0000256" key="6">
    <source>
        <dbReference type="SAM" id="Phobius"/>
    </source>
</evidence>
<keyword evidence="9" id="KW-1185">Reference proteome</keyword>
<organism evidence="8 9">
    <name type="scientific">Deinococcus aerius</name>
    <dbReference type="NCBI Taxonomy" id="200253"/>
    <lineage>
        <taxon>Bacteria</taxon>
        <taxon>Thermotogati</taxon>
        <taxon>Deinococcota</taxon>
        <taxon>Deinococci</taxon>
        <taxon>Deinococcales</taxon>
        <taxon>Deinococcaceae</taxon>
        <taxon>Deinococcus</taxon>
    </lineage>
</organism>
<dbReference type="InterPro" id="IPR051311">
    <property type="entry name" value="DedA_domain"/>
</dbReference>
<evidence type="ECO:0000259" key="7">
    <source>
        <dbReference type="Pfam" id="PF09335"/>
    </source>
</evidence>
<name>A0A2I9D204_9DEIO</name>
<keyword evidence="5 6" id="KW-0472">Membrane</keyword>
<dbReference type="Pfam" id="PF09335">
    <property type="entry name" value="VTT_dom"/>
    <property type="match status" value="1"/>
</dbReference>
<evidence type="ECO:0000256" key="3">
    <source>
        <dbReference type="ARBA" id="ARBA00022692"/>
    </source>
</evidence>
<feature type="transmembrane region" description="Helical" evidence="6">
    <location>
        <begin position="175"/>
        <end position="194"/>
    </location>
</feature>
<keyword evidence="2" id="KW-1003">Cell membrane</keyword>
<sequence length="204" mass="22099">MTGWITALVDALGYPGIVLVMFLENIFPPLPSELIMPLAGFSASRGTLRLPGVILAGTLGSVLGALPLYWIGFALGKPRLVRLAQRYERLLMVRPADVERADTWFARRGPLTVLLLRLVPGVRSLISIPAGLARMPLPLFLLLTTLGTAVWTALLTLAGYLLGENYAAVERVVGPLGPVVLGTLVLAVLVFIVVRWRAERRAAR</sequence>
<dbReference type="AlphaFoldDB" id="A0A2I9D204"/>
<comment type="caution">
    <text evidence="8">The sequence shown here is derived from an EMBL/GenBank/DDBJ whole genome shotgun (WGS) entry which is preliminary data.</text>
</comment>
<dbReference type="InterPro" id="IPR032816">
    <property type="entry name" value="VTT_dom"/>
</dbReference>
<dbReference type="PANTHER" id="PTHR42709:SF6">
    <property type="entry name" value="UNDECAPRENYL PHOSPHATE TRANSPORTER A"/>
    <property type="match status" value="1"/>
</dbReference>
<evidence type="ECO:0000313" key="8">
    <source>
        <dbReference type="EMBL" id="GBF04456.1"/>
    </source>
</evidence>
<feature type="transmembrane region" description="Helical" evidence="6">
    <location>
        <begin position="139"/>
        <end position="163"/>
    </location>
</feature>
<evidence type="ECO:0000256" key="5">
    <source>
        <dbReference type="ARBA" id="ARBA00023136"/>
    </source>
</evidence>
<dbReference type="EMBL" id="BFAG01000002">
    <property type="protein sequence ID" value="GBF04456.1"/>
    <property type="molecule type" value="Genomic_DNA"/>
</dbReference>
<accession>A0A2I9D204</accession>